<dbReference type="EMBL" id="UYRT01005359">
    <property type="protein sequence ID" value="VDK38546.1"/>
    <property type="molecule type" value="Genomic_DNA"/>
</dbReference>
<proteinExistence type="predicted"/>
<dbReference type="WBParaSite" id="GPUH_0000322401-mRNA-1">
    <property type="protein sequence ID" value="GPUH_0000322401-mRNA-1"/>
    <property type="gene ID" value="GPUH_0000322401"/>
</dbReference>
<protein>
    <submittedName>
        <fullName evidence="3">Alpha/beta hydrolase</fullName>
    </submittedName>
</protein>
<dbReference type="AlphaFoldDB" id="A0A183D3C8"/>
<accession>A0A183D3C8</accession>
<organism evidence="3">
    <name type="scientific">Gongylonema pulchrum</name>
    <dbReference type="NCBI Taxonomy" id="637853"/>
    <lineage>
        <taxon>Eukaryota</taxon>
        <taxon>Metazoa</taxon>
        <taxon>Ecdysozoa</taxon>
        <taxon>Nematoda</taxon>
        <taxon>Chromadorea</taxon>
        <taxon>Rhabditida</taxon>
        <taxon>Spirurina</taxon>
        <taxon>Spiruromorpha</taxon>
        <taxon>Spiruroidea</taxon>
        <taxon>Gongylonematidae</taxon>
        <taxon>Gongylonema</taxon>
    </lineage>
</organism>
<evidence type="ECO:0000313" key="1">
    <source>
        <dbReference type="EMBL" id="VDK38546.1"/>
    </source>
</evidence>
<evidence type="ECO:0000313" key="2">
    <source>
        <dbReference type="Proteomes" id="UP000271098"/>
    </source>
</evidence>
<dbReference type="Proteomes" id="UP000271098">
    <property type="component" value="Unassembled WGS sequence"/>
</dbReference>
<gene>
    <name evidence="1" type="ORF">GPUH_LOCUS3218</name>
</gene>
<name>A0A183D3C8_9BILA</name>
<reference evidence="1 2" key="2">
    <citation type="submission" date="2018-11" db="EMBL/GenBank/DDBJ databases">
        <authorList>
            <consortium name="Pathogen Informatics"/>
        </authorList>
    </citation>
    <scope>NUCLEOTIDE SEQUENCE [LARGE SCALE GENOMIC DNA]</scope>
</reference>
<evidence type="ECO:0000313" key="3">
    <source>
        <dbReference type="WBParaSite" id="GPUH_0000322401-mRNA-1"/>
    </source>
</evidence>
<sequence>YYPEAVDADAAFQAREIAAVGLRAKPESGVIAVDKQSTVKFAREQGQDHIARLLLVIVNDSAPQLNMNEWCTSDNPPVHNLILGTERSTPEYRHSSPPLPATDEFAEIMPQFDASFVFQQKFCRFSRSEEAAFPNFTTDQLDVLLN</sequence>
<reference evidence="3" key="1">
    <citation type="submission" date="2016-06" db="UniProtKB">
        <authorList>
            <consortium name="WormBaseParasite"/>
        </authorList>
    </citation>
    <scope>IDENTIFICATION</scope>
</reference>
<keyword evidence="2" id="KW-1185">Reference proteome</keyword>